<evidence type="ECO:0000313" key="2">
    <source>
        <dbReference type="Proteomes" id="UP001432251"/>
    </source>
</evidence>
<name>A0ACD5AM26_9ACTN</name>
<protein>
    <submittedName>
        <fullName evidence="1">Uncharacterized protein</fullName>
    </submittedName>
</protein>
<reference evidence="1" key="1">
    <citation type="journal article" date="2025" name="Int. J. Syst. Evol. Microbiol.">
        <title>Streptomyces citrinus sp. nov., with yellow diffusible pigment.</title>
        <authorList>
            <person name="He Y."/>
            <person name="Yang E."/>
            <person name="Xu J."/>
            <person name="Sun Y."/>
            <person name="Sun L."/>
        </authorList>
    </citation>
    <scope>NUCLEOTIDE SEQUENCE</scope>
    <source>
        <strain evidence="1">Q6</strain>
    </source>
</reference>
<gene>
    <name evidence="1" type="ORF">V2W30_36215</name>
</gene>
<keyword evidence="2" id="KW-1185">Reference proteome</keyword>
<proteinExistence type="predicted"/>
<dbReference type="Proteomes" id="UP001432251">
    <property type="component" value="Chromosome"/>
</dbReference>
<sequence>MGAEIALAAQQGAQRVLLAASAAAHAQPVAQQVRDRGVGGPAQRLGRVRGEAAPVGRRPDRAEDLAPAADGDDQPLRIVAVGRPVDDVAGGPQGAQQSAAPQLGDAPVGHLAAEDRRAAHRVGVRAGVGVGEDPEPGVLHRDRGLAVPGGLLGEYGEVAAGDVPGGPLPGADEGERGRRAEQFERVGPVRPLRPGQHGDPGLLCRGDDVGGRRLVLRAAHHDRGGAAPGGLAHRARRRAGVGGQARHEHDPPVVRPPRVLVADDQAADGDVLSGRGEHQTQDALVVVREERAEGDVVRGGGVHAVPAVRVVPAIIAPAYEPLPGRAPVSPRCAPPPRRCAALGRTRPPSPR</sequence>
<organism evidence="1 2">
    <name type="scientific">Streptomyces citrinus</name>
    <dbReference type="NCBI Taxonomy" id="3118173"/>
    <lineage>
        <taxon>Bacteria</taxon>
        <taxon>Bacillati</taxon>
        <taxon>Actinomycetota</taxon>
        <taxon>Actinomycetes</taxon>
        <taxon>Kitasatosporales</taxon>
        <taxon>Streptomycetaceae</taxon>
        <taxon>Streptomyces</taxon>
    </lineage>
</organism>
<dbReference type="EMBL" id="CP146022">
    <property type="protein sequence ID" value="WWQ68244.1"/>
    <property type="molecule type" value="Genomic_DNA"/>
</dbReference>
<accession>A0ACD5AM26</accession>
<evidence type="ECO:0000313" key="1">
    <source>
        <dbReference type="EMBL" id="WWQ68244.1"/>
    </source>
</evidence>